<evidence type="ECO:0000256" key="1">
    <source>
        <dbReference type="ARBA" id="ARBA00004323"/>
    </source>
</evidence>
<keyword evidence="3" id="KW-0812">Transmembrane</keyword>
<dbReference type="InterPro" id="IPR005331">
    <property type="entry name" value="Sulfotransferase"/>
</dbReference>
<comment type="subcellular location">
    <subcellularLocation>
        <location evidence="1">Golgi apparatus membrane</location>
        <topology evidence="1">Single-pass type II membrane protein</topology>
    </subcellularLocation>
</comment>
<accession>A0A942DV93</accession>
<dbReference type="PANTHER" id="PTHR12137:SF54">
    <property type="entry name" value="CARBOHYDRATE SULFOTRANSFERASE"/>
    <property type="match status" value="1"/>
</dbReference>
<evidence type="ECO:0000256" key="4">
    <source>
        <dbReference type="ARBA" id="ARBA00022989"/>
    </source>
</evidence>
<dbReference type="InterPro" id="IPR018011">
    <property type="entry name" value="Carb_sulfotrans_8-10"/>
</dbReference>
<proteinExistence type="predicted"/>
<keyword evidence="9" id="KW-1185">Reference proteome</keyword>
<evidence type="ECO:0000313" key="9">
    <source>
        <dbReference type="Proteomes" id="UP000680348"/>
    </source>
</evidence>
<dbReference type="EMBL" id="JAGWCR010000002">
    <property type="protein sequence ID" value="MBS3647874.1"/>
    <property type="molecule type" value="Genomic_DNA"/>
</dbReference>
<keyword evidence="2" id="KW-0808">Transferase</keyword>
<reference evidence="8" key="1">
    <citation type="submission" date="2021-04" db="EMBL/GenBank/DDBJ databases">
        <title>Pseudaminobacter soli sp. nov., isolated from paddy soil contaminated by heavy metals.</title>
        <authorList>
            <person name="Zhang K."/>
        </authorList>
    </citation>
    <scope>NUCLEOTIDE SEQUENCE</scope>
    <source>
        <strain evidence="8">19-2017</strain>
    </source>
</reference>
<evidence type="ECO:0000256" key="6">
    <source>
        <dbReference type="ARBA" id="ARBA00023136"/>
    </source>
</evidence>
<dbReference type="Proteomes" id="UP000680348">
    <property type="component" value="Unassembled WGS sequence"/>
</dbReference>
<organism evidence="8 9">
    <name type="scientific">Pseudaminobacter soli</name>
    <name type="common">ex Zhang et al. 2022</name>
    <dbReference type="NCBI Taxonomy" id="2831468"/>
    <lineage>
        <taxon>Bacteria</taxon>
        <taxon>Pseudomonadati</taxon>
        <taxon>Pseudomonadota</taxon>
        <taxon>Alphaproteobacteria</taxon>
        <taxon>Hyphomicrobiales</taxon>
        <taxon>Phyllobacteriaceae</taxon>
        <taxon>Pseudaminobacter</taxon>
    </lineage>
</organism>
<evidence type="ECO:0000256" key="3">
    <source>
        <dbReference type="ARBA" id="ARBA00022692"/>
    </source>
</evidence>
<dbReference type="InterPro" id="IPR027417">
    <property type="entry name" value="P-loop_NTPase"/>
</dbReference>
<dbReference type="AlphaFoldDB" id="A0A942DV93"/>
<sequence length="248" mass="29090">MALRTGVIVAPKYKLACVLVPKCATTTLIDLFARIHERPMKGKDRHDLHFVPYQPPVRAEEPVVIRLDNSDLPRLREELNDYLWFTVVRDPHERIVSNYADKLNRFCRRFRRPIYVRAKLVQFVRGPKAWKDSNSVDDFYQSHVAFSEFLESLMKHGIDWDPHYRLQISFVQQGKVQYDAVLRLENLRDSLVDFLETRGMPQQVVDCARTMRKLNSGRRSGPDVYSLTERPKVAQLYRPDFEALGYPP</sequence>
<dbReference type="GO" id="GO:0016020">
    <property type="term" value="C:membrane"/>
    <property type="evidence" value="ECO:0007669"/>
    <property type="project" value="InterPro"/>
</dbReference>
<evidence type="ECO:0000256" key="7">
    <source>
        <dbReference type="ARBA" id="ARBA00023180"/>
    </source>
</evidence>
<dbReference type="PANTHER" id="PTHR12137">
    <property type="entry name" value="CARBOHYDRATE SULFOTRANSFERASE"/>
    <property type="match status" value="1"/>
</dbReference>
<evidence type="ECO:0000256" key="2">
    <source>
        <dbReference type="ARBA" id="ARBA00022679"/>
    </source>
</evidence>
<name>A0A942DV93_9HYPH</name>
<dbReference type="SUPFAM" id="SSF52540">
    <property type="entry name" value="P-loop containing nucleoside triphosphate hydrolases"/>
    <property type="match status" value="1"/>
</dbReference>
<dbReference type="GO" id="GO:0016051">
    <property type="term" value="P:carbohydrate biosynthetic process"/>
    <property type="evidence" value="ECO:0007669"/>
    <property type="project" value="InterPro"/>
</dbReference>
<evidence type="ECO:0000313" key="8">
    <source>
        <dbReference type="EMBL" id="MBS3647874.1"/>
    </source>
</evidence>
<comment type="caution">
    <text evidence="8">The sequence shown here is derived from an EMBL/GenBank/DDBJ whole genome shotgun (WGS) entry which is preliminary data.</text>
</comment>
<keyword evidence="4" id="KW-1133">Transmembrane helix</keyword>
<dbReference type="Pfam" id="PF03567">
    <property type="entry name" value="Sulfotransfer_2"/>
    <property type="match status" value="1"/>
</dbReference>
<gene>
    <name evidence="8" type="ORF">KEU06_04430</name>
</gene>
<keyword evidence="6" id="KW-0472">Membrane</keyword>
<dbReference type="Gene3D" id="3.40.50.300">
    <property type="entry name" value="P-loop containing nucleotide triphosphate hydrolases"/>
    <property type="match status" value="1"/>
</dbReference>
<dbReference type="GO" id="GO:0008146">
    <property type="term" value="F:sulfotransferase activity"/>
    <property type="evidence" value="ECO:0007669"/>
    <property type="project" value="InterPro"/>
</dbReference>
<keyword evidence="7" id="KW-0325">Glycoprotein</keyword>
<keyword evidence="5" id="KW-0333">Golgi apparatus</keyword>
<evidence type="ECO:0000256" key="5">
    <source>
        <dbReference type="ARBA" id="ARBA00023034"/>
    </source>
</evidence>
<dbReference type="RefSeq" id="WP_188253437.1">
    <property type="nucleotide sequence ID" value="NZ_JABVCF010000002.1"/>
</dbReference>
<protein>
    <submittedName>
        <fullName evidence="8">Sulfotransferase family 2 domain-containing protein</fullName>
    </submittedName>
</protein>